<reference evidence="2" key="1">
    <citation type="submission" date="2019-12" db="EMBL/GenBank/DDBJ databases">
        <title>Clostridiaceae gen. nov. sp. nov., isolated from sediment in Xinjiang, China.</title>
        <authorList>
            <person name="Zhang R."/>
        </authorList>
    </citation>
    <scope>NUCLEOTIDE SEQUENCE</scope>
    <source>
        <strain evidence="2">D2Q-11</strain>
    </source>
</reference>
<comment type="caution">
    <text evidence="2">The sequence shown here is derived from an EMBL/GenBank/DDBJ whole genome shotgun (WGS) entry which is preliminary data.</text>
</comment>
<protein>
    <submittedName>
        <fullName evidence="2">Extracellular solute-binding protein</fullName>
    </submittedName>
</protein>
<dbReference type="RefSeq" id="WP_203367430.1">
    <property type="nucleotide sequence ID" value="NZ_WSFT01000051.1"/>
</dbReference>
<gene>
    <name evidence="2" type="ORF">GOQ27_13605</name>
</gene>
<keyword evidence="1" id="KW-0472">Membrane</keyword>
<dbReference type="AlphaFoldDB" id="A0A942V082"/>
<keyword evidence="1" id="KW-0812">Transmembrane</keyword>
<evidence type="ECO:0000313" key="3">
    <source>
        <dbReference type="Proteomes" id="UP000724672"/>
    </source>
</evidence>
<name>A0A942V082_9FIRM</name>
<evidence type="ECO:0000256" key="1">
    <source>
        <dbReference type="SAM" id="Phobius"/>
    </source>
</evidence>
<dbReference type="Proteomes" id="UP000724672">
    <property type="component" value="Unassembled WGS sequence"/>
</dbReference>
<keyword evidence="3" id="KW-1185">Reference proteome</keyword>
<proteinExistence type="predicted"/>
<accession>A0A942V082</accession>
<sequence>MKNNRINIALILVILIIFITYFTFMKLTYDKDIMAKLELAENYARQENWDQVTKESKELKEIWNSSKALIMFNFAEAEYSLFENHIDYIIGGAEAKQLDTTLVHILAAQDLWENSKQVVPEP</sequence>
<dbReference type="EMBL" id="WSFT01000051">
    <property type="protein sequence ID" value="MBS4539506.1"/>
    <property type="molecule type" value="Genomic_DNA"/>
</dbReference>
<organism evidence="2 3">
    <name type="scientific">Anaeromonas frigoriresistens</name>
    <dbReference type="NCBI Taxonomy" id="2683708"/>
    <lineage>
        <taxon>Bacteria</taxon>
        <taxon>Bacillati</taxon>
        <taxon>Bacillota</taxon>
        <taxon>Tissierellia</taxon>
        <taxon>Tissierellales</taxon>
        <taxon>Thermohalobacteraceae</taxon>
        <taxon>Anaeromonas</taxon>
    </lineage>
</organism>
<evidence type="ECO:0000313" key="2">
    <source>
        <dbReference type="EMBL" id="MBS4539506.1"/>
    </source>
</evidence>
<feature type="transmembrane region" description="Helical" evidence="1">
    <location>
        <begin position="6"/>
        <end position="24"/>
    </location>
</feature>
<keyword evidence="1" id="KW-1133">Transmembrane helix</keyword>